<feature type="compositionally biased region" description="Basic and acidic residues" evidence="1">
    <location>
        <begin position="314"/>
        <end position="323"/>
    </location>
</feature>
<name>A0AB35HRK7_TETHA</name>
<dbReference type="RefSeq" id="WP_253210304.1">
    <property type="nucleotide sequence ID" value="NZ_JACACB010000032.1"/>
</dbReference>
<dbReference type="GO" id="GO:0003697">
    <property type="term" value="F:single-stranded DNA binding"/>
    <property type="evidence" value="ECO:0007669"/>
    <property type="project" value="InterPro"/>
</dbReference>
<dbReference type="EMBL" id="JACACB010000032">
    <property type="protein sequence ID" value="MCO8298764.1"/>
    <property type="molecule type" value="Genomic_DNA"/>
</dbReference>
<dbReference type="Proteomes" id="UP001057280">
    <property type="component" value="Unassembled WGS sequence"/>
</dbReference>
<accession>A0AB35HRK7</accession>
<gene>
    <name evidence="3" type="ORF">HXW75_09800</name>
</gene>
<organism evidence="3 4">
    <name type="scientific">Tetragenococcus halophilus</name>
    <name type="common">Pediococcus halophilus</name>
    <dbReference type="NCBI Taxonomy" id="51669"/>
    <lineage>
        <taxon>Bacteria</taxon>
        <taxon>Bacillati</taxon>
        <taxon>Bacillota</taxon>
        <taxon>Bacilli</taxon>
        <taxon>Lactobacillales</taxon>
        <taxon>Enterococcaceae</taxon>
        <taxon>Tetragenococcus</taxon>
    </lineage>
</organism>
<evidence type="ECO:0000313" key="4">
    <source>
        <dbReference type="Proteomes" id="UP001057280"/>
    </source>
</evidence>
<feature type="compositionally biased region" description="Polar residues" evidence="1">
    <location>
        <begin position="324"/>
        <end position="340"/>
    </location>
</feature>
<proteinExistence type="predicted"/>
<comment type="caution">
    <text evidence="3">The sequence shown here is derived from an EMBL/GenBank/DDBJ whole genome shotgun (WGS) entry which is preliminary data.</text>
</comment>
<evidence type="ECO:0000256" key="1">
    <source>
        <dbReference type="SAM" id="MobiDB-lite"/>
    </source>
</evidence>
<dbReference type="InterPro" id="IPR013610">
    <property type="entry name" value="ArdC_N"/>
</dbReference>
<feature type="compositionally biased region" description="Basic and acidic residues" evidence="1">
    <location>
        <begin position="341"/>
        <end position="380"/>
    </location>
</feature>
<feature type="region of interest" description="Disordered" evidence="1">
    <location>
        <begin position="314"/>
        <end position="380"/>
    </location>
</feature>
<reference evidence="3" key="1">
    <citation type="submission" date="2020-06" db="EMBL/GenBank/DDBJ databases">
        <authorList>
            <person name="Link T."/>
            <person name="Ehrmann M."/>
        </authorList>
    </citation>
    <scope>NUCLEOTIDE SEQUENCE</scope>
    <source>
        <strain evidence="3">TMW 2.2257</strain>
    </source>
</reference>
<feature type="domain" description="N-terminal" evidence="2">
    <location>
        <begin position="35"/>
        <end position="118"/>
    </location>
</feature>
<dbReference type="Pfam" id="PF08401">
    <property type="entry name" value="ArdcN"/>
    <property type="match status" value="1"/>
</dbReference>
<evidence type="ECO:0000259" key="2">
    <source>
        <dbReference type="Pfam" id="PF08401"/>
    </source>
</evidence>
<evidence type="ECO:0000313" key="3">
    <source>
        <dbReference type="EMBL" id="MCO8298764.1"/>
    </source>
</evidence>
<reference evidence="3" key="2">
    <citation type="journal article" date="2021" name="BMC Microbiol.">
        <title>The diversity among the species Tetragenococcus halophilus including new isolates from a lupine seed fermentation.</title>
        <authorList>
            <person name="Link T."/>
            <person name="Vogel R.F."/>
            <person name="Ehrmann M.A."/>
        </authorList>
    </citation>
    <scope>NUCLEOTIDE SEQUENCE</scope>
    <source>
        <strain evidence="3">TMW 2.2257</strain>
    </source>
</reference>
<protein>
    <recommendedName>
        <fullName evidence="2">N-terminal domain-containing protein</fullName>
    </recommendedName>
</protein>
<dbReference type="AlphaFoldDB" id="A0AB35HRK7"/>
<sequence length="380" mass="43732">MKPTKEEAQEWKQELLDHAEEKILDLTNSDKFKNYLDTMEKFHSYSERNVNLIYSQNPNATHVAGFKQWQNDFERHVNKGAKSIRIAAPIIKKLTDEQKERFNTTEEKGIVGYRYIPVFDISQTSGKDIPSTHDFITENLADHENVDKLYSEMKDYINKNTSLSVQEDSLQIQTKGYFIPKTNEIVINNQEPDSALKLKTLYHEYAHSQLHGLEAEFANRPQEHKEAQAEAVAYVAMKNIGVNTDNYSLGYVATWAKDQNVIHQALSEIKTVSNNTIELTDVLTNKLGLQEELGQKLENMPTKQLNSQYTHIENEVEKRENGKTKSTPNNSDTTLKNLKSSLDKIGNEIQKRVEKDLSKYEKNNPEIRPEVKKEQGQKIS</sequence>